<sequence length="536" mass="59019">MAENAASQSRRAPASLPTEQSTESFWHSEPSSLLKGHRTTRDLPTTADVVVIGSGMTGASVAYHMLSKDFTPKQHECFDPEKDNLDVVMLEAREACWGATGRNGGHCLPLLFEHPHDLSIGHFELDNLRAIRHVIQHKNIDCEFKLQQQGIRAIYDSQHLENVEASLAHLKHHAPDIASHVHLGTSKSELASHHIPSALGAVITDPAAKFWPYKYVAAILTDLLNHPNLFGKFNLQTLTPATSITPPSIDSSRDMWRVSTRRGNIQTKKVVLATNGYISNLLPSFSDLVVPVRGQMSALKPLPSVAGNAILNSSYGFLGAGIDDYLIQRVDRTNPSRGAHLMFGGGRQHDYLSVGATDDSVIDEDTARYLRTRLLDAFDLPEKSGSRTVQFKATHEWTGIMGFSRDELPWVGAVPSRPGLYISAGYTGHGMPNAWLCGKHIGLLVNRDMQHPHLSGQLPRGINSMDSEWSWYDPETNEPKMDVERELALVGLPEAYVVTEERIRKAMGMLEVEAADRADRERGREAAGGTGENASL</sequence>
<feature type="region of interest" description="Disordered" evidence="1">
    <location>
        <begin position="517"/>
        <end position="536"/>
    </location>
</feature>
<dbReference type="PANTHER" id="PTHR13847">
    <property type="entry name" value="SARCOSINE DEHYDROGENASE-RELATED"/>
    <property type="match status" value="1"/>
</dbReference>
<feature type="region of interest" description="Disordered" evidence="1">
    <location>
        <begin position="1"/>
        <end position="40"/>
    </location>
</feature>
<feature type="compositionally biased region" description="Polar residues" evidence="1">
    <location>
        <begin position="17"/>
        <end position="31"/>
    </location>
</feature>
<evidence type="ECO:0000313" key="4">
    <source>
        <dbReference type="Proteomes" id="UP001337655"/>
    </source>
</evidence>
<dbReference type="Gene3D" id="3.50.50.60">
    <property type="entry name" value="FAD/NAD(P)-binding domain"/>
    <property type="match status" value="1"/>
</dbReference>
<accession>A0AAV9PBE8</accession>
<feature type="compositionally biased region" description="Polar residues" evidence="1">
    <location>
        <begin position="1"/>
        <end position="10"/>
    </location>
</feature>
<organism evidence="3 4">
    <name type="scientific">Saxophila tyrrhenica</name>
    <dbReference type="NCBI Taxonomy" id="1690608"/>
    <lineage>
        <taxon>Eukaryota</taxon>
        <taxon>Fungi</taxon>
        <taxon>Dikarya</taxon>
        <taxon>Ascomycota</taxon>
        <taxon>Pezizomycotina</taxon>
        <taxon>Dothideomycetes</taxon>
        <taxon>Dothideomycetidae</taxon>
        <taxon>Mycosphaerellales</taxon>
        <taxon>Extremaceae</taxon>
        <taxon>Saxophila</taxon>
    </lineage>
</organism>
<reference evidence="3 4" key="1">
    <citation type="submission" date="2023-08" db="EMBL/GenBank/DDBJ databases">
        <title>Black Yeasts Isolated from many extreme environments.</title>
        <authorList>
            <person name="Coleine C."/>
            <person name="Stajich J.E."/>
            <person name="Selbmann L."/>
        </authorList>
    </citation>
    <scope>NUCLEOTIDE SEQUENCE [LARGE SCALE GENOMIC DNA]</scope>
    <source>
        <strain evidence="3 4">CCFEE 5935</strain>
    </source>
</reference>
<dbReference type="InterPro" id="IPR006076">
    <property type="entry name" value="FAD-dep_OxRdtase"/>
</dbReference>
<feature type="domain" description="FAD dependent oxidoreductase" evidence="2">
    <location>
        <begin position="48"/>
        <end position="441"/>
    </location>
</feature>
<dbReference type="SUPFAM" id="SSF51905">
    <property type="entry name" value="FAD/NAD(P)-binding domain"/>
    <property type="match status" value="1"/>
</dbReference>
<dbReference type="AlphaFoldDB" id="A0AAV9PBE8"/>
<keyword evidence="4" id="KW-1185">Reference proteome</keyword>
<dbReference type="Gene3D" id="3.30.9.10">
    <property type="entry name" value="D-Amino Acid Oxidase, subunit A, domain 2"/>
    <property type="match status" value="1"/>
</dbReference>
<gene>
    <name evidence="3" type="ORF">LTR77_005289</name>
</gene>
<comment type="caution">
    <text evidence="3">The sequence shown here is derived from an EMBL/GenBank/DDBJ whole genome shotgun (WGS) entry which is preliminary data.</text>
</comment>
<name>A0AAV9PBE8_9PEZI</name>
<dbReference type="PANTHER" id="PTHR13847:SF129">
    <property type="entry name" value="FAD DEPENDENT OXIDOREDUCTASE"/>
    <property type="match status" value="1"/>
</dbReference>
<dbReference type="InterPro" id="IPR036188">
    <property type="entry name" value="FAD/NAD-bd_sf"/>
</dbReference>
<dbReference type="RefSeq" id="XP_064659897.1">
    <property type="nucleotide sequence ID" value="XM_064802536.1"/>
</dbReference>
<evidence type="ECO:0000259" key="2">
    <source>
        <dbReference type="Pfam" id="PF01266"/>
    </source>
</evidence>
<dbReference type="GO" id="GO:0005737">
    <property type="term" value="C:cytoplasm"/>
    <property type="evidence" value="ECO:0007669"/>
    <property type="project" value="TreeGrafter"/>
</dbReference>
<dbReference type="EMBL" id="JAVRRT010000007">
    <property type="protein sequence ID" value="KAK5170699.1"/>
    <property type="molecule type" value="Genomic_DNA"/>
</dbReference>
<proteinExistence type="predicted"/>
<dbReference type="Pfam" id="PF01266">
    <property type="entry name" value="DAO"/>
    <property type="match status" value="1"/>
</dbReference>
<dbReference type="GeneID" id="89926632"/>
<evidence type="ECO:0000313" key="3">
    <source>
        <dbReference type="EMBL" id="KAK5170699.1"/>
    </source>
</evidence>
<dbReference type="Proteomes" id="UP001337655">
    <property type="component" value="Unassembled WGS sequence"/>
</dbReference>
<evidence type="ECO:0000256" key="1">
    <source>
        <dbReference type="SAM" id="MobiDB-lite"/>
    </source>
</evidence>
<feature type="compositionally biased region" description="Gly residues" evidence="1">
    <location>
        <begin position="526"/>
        <end position="536"/>
    </location>
</feature>
<protein>
    <recommendedName>
        <fullName evidence="2">FAD dependent oxidoreductase domain-containing protein</fullName>
    </recommendedName>
</protein>